<dbReference type="SUPFAM" id="SSF46785">
    <property type="entry name" value="Winged helix' DNA-binding domain"/>
    <property type="match status" value="1"/>
</dbReference>
<comment type="caution">
    <text evidence="1">The sequence shown here is derived from an EMBL/GenBank/DDBJ whole genome shotgun (WGS) entry which is preliminary data.</text>
</comment>
<proteinExistence type="predicted"/>
<name>A0ABT6Q450_9PROT</name>
<organism evidence="1 2">
    <name type="scientific">Commensalibacter oyaizuii</name>
    <dbReference type="NCBI Taxonomy" id="3043873"/>
    <lineage>
        <taxon>Bacteria</taxon>
        <taxon>Pseudomonadati</taxon>
        <taxon>Pseudomonadota</taxon>
        <taxon>Alphaproteobacteria</taxon>
        <taxon>Acetobacterales</taxon>
        <taxon>Acetobacteraceae</taxon>
    </lineage>
</organism>
<evidence type="ECO:0000313" key="2">
    <source>
        <dbReference type="Proteomes" id="UP001431634"/>
    </source>
</evidence>
<evidence type="ECO:0008006" key="3">
    <source>
        <dbReference type="Google" id="ProtNLM"/>
    </source>
</evidence>
<dbReference type="InterPro" id="IPR036388">
    <property type="entry name" value="WH-like_DNA-bd_sf"/>
</dbReference>
<accession>A0ABT6Q450</accession>
<dbReference type="InterPro" id="IPR036390">
    <property type="entry name" value="WH_DNA-bd_sf"/>
</dbReference>
<gene>
    <name evidence="1" type="ORF">QJV27_10975</name>
</gene>
<evidence type="ECO:0000313" key="1">
    <source>
        <dbReference type="EMBL" id="MDI2091884.1"/>
    </source>
</evidence>
<dbReference type="Gene3D" id="1.10.10.10">
    <property type="entry name" value="Winged helix-like DNA-binding domain superfamily/Winged helix DNA-binding domain"/>
    <property type="match status" value="1"/>
</dbReference>
<reference evidence="1" key="1">
    <citation type="submission" date="2023-05" db="EMBL/GenBank/DDBJ databases">
        <title>Whole genome sequence of Commensalibacter sp.</title>
        <authorList>
            <person name="Charoenyingcharoen P."/>
            <person name="Yukphan P."/>
        </authorList>
    </citation>
    <scope>NUCLEOTIDE SEQUENCE</scope>
    <source>
        <strain evidence="1">TBRC 16381</strain>
    </source>
</reference>
<dbReference type="Proteomes" id="UP001431634">
    <property type="component" value="Unassembled WGS sequence"/>
</dbReference>
<sequence>MSAHIKRLQPKEQQKAQEKLKQLQLILSQFPELNEQKVSSLLWEAKRKNNLQEPNRWTFIMISPEQNRMVVNWLEENSKRPLKALKLWALLFEYVHKETGQIMLSRQEIAEEIQLYVNSVTNIMTELESIGAIIKRKEGRGVIYYMNPNIANHYPQEIREKAQKLAPKLKLLDGGLI</sequence>
<keyword evidence="2" id="KW-1185">Reference proteome</keyword>
<dbReference type="EMBL" id="JASBAO010000003">
    <property type="protein sequence ID" value="MDI2091884.1"/>
    <property type="molecule type" value="Genomic_DNA"/>
</dbReference>
<dbReference type="RefSeq" id="WP_281449051.1">
    <property type="nucleotide sequence ID" value="NZ_JASBAO010000003.1"/>
</dbReference>
<protein>
    <recommendedName>
        <fullName evidence="3">Plasmid replication protein RepL domain-containing protein</fullName>
    </recommendedName>
</protein>